<comment type="caution">
    <text evidence="4">The sequence shown here is derived from an EMBL/GenBank/DDBJ whole genome shotgun (WGS) entry which is preliminary data.</text>
</comment>
<evidence type="ECO:0000313" key="4">
    <source>
        <dbReference type="EMBL" id="OQP61130.1"/>
    </source>
</evidence>
<dbReference type="SUPFAM" id="SSF55486">
    <property type="entry name" value="Metalloproteases ('zincins'), catalytic domain"/>
    <property type="match status" value="1"/>
</dbReference>
<dbReference type="Proteomes" id="UP000192796">
    <property type="component" value="Unassembled WGS sequence"/>
</dbReference>
<dbReference type="InterPro" id="IPR033428">
    <property type="entry name" value="DUF5118"/>
</dbReference>
<evidence type="ECO:0000259" key="2">
    <source>
        <dbReference type="Pfam" id="PF17148"/>
    </source>
</evidence>
<evidence type="ECO:0000259" key="1">
    <source>
        <dbReference type="Pfam" id="PF16313"/>
    </source>
</evidence>
<evidence type="ECO:0000313" key="5">
    <source>
        <dbReference type="Proteomes" id="UP000192796"/>
    </source>
</evidence>
<dbReference type="Pfam" id="PF17162">
    <property type="entry name" value="DUF5118"/>
    <property type="match status" value="1"/>
</dbReference>
<dbReference type="EMBL" id="LVYD01000058">
    <property type="protein sequence ID" value="OQP61130.1"/>
    <property type="molecule type" value="Genomic_DNA"/>
</dbReference>
<sequence>MSVLKVYKYILLLFIVLKVTVGHAQRKHKLPSVNISDTTQKKETDIKIKPFRELIPQTAVSDSGLFNVYRLDDKYYLEIPDNILGKDIMAVGRVSKSAADFRVKRFGYSGDQINEAVIRFEKGPLNKIFLRSVSYSELSKDSTQPMFMAVQNSNLQLIEASFDIKAFSVTGQGNVIDVTDYLNSDNNVLFFESELKSEVGLGLIQKDRSYISSVKSYPVNTEIKTVKTYERKSDKGATTGYVTLELNTSLILLPENPMQPRYADDRVGYFTQRVRDFDRDPHGIKNDVYVTRWRLEPKPEDMEKYKRGELVEPKKPIVFYIDPATPKKWVPYLIAGVNDWQVAFEQAGFKNAIIAKPAPTKEEDSTWSLDDARFSAIVYKPSAISNASGPNVHDPRSGEILESHINWYHNIMDLLKKWYFIQASPNDLRARTIDFPDSLMGDLIRFVSSHEVGHTLGLAHNFGASTAYPVEKLRDKEWVKINGHSPSIMDYARFNYIAQPGDGITGSLLYPKIGVYDKWAIEYGYKLIPGAKTPDAEYETLDNWILEKAKDRKYWFGVQTISQSDPRSQSEDLGDDAVKASYYGIQNLKYILPHLNEWTAKPREGYGDLRIMYKELLNQFNTYLYHVEHNIGGFYKTPKATEQQGPVFEIVPKSKQKQAVQFLNDQLFNAPLWLADSFIMARIPTFELPSSVGLFSASNIDIIGNMQTRMIKSLLELTKLTKMVEEEALYGDKAYSVIELLTDLRKTIWKSIDIHAPIDMYQRNLQKEYIDRLGFLSKPTDPMLLFVLRQANIRYPDPYFSDVSSIVRGELILLQTKIKGAIPLMNDKISLYHLRDLSKRIELILNPK</sequence>
<proteinExistence type="predicted"/>
<dbReference type="Pfam" id="PF16313">
    <property type="entry name" value="DUF4953"/>
    <property type="match status" value="1"/>
</dbReference>
<dbReference type="InterPro" id="IPR024079">
    <property type="entry name" value="MetalloPept_cat_dom_sf"/>
</dbReference>
<dbReference type="InterPro" id="IPR033413">
    <property type="entry name" value="DUF5117"/>
</dbReference>
<dbReference type="InterPro" id="IPR034032">
    <property type="entry name" value="Zn_MMP-like_bac"/>
</dbReference>
<gene>
    <name evidence="4" type="ORF">A3860_05270</name>
</gene>
<feature type="domain" description="EcxA zinc-binding" evidence="1">
    <location>
        <begin position="434"/>
        <end position="752"/>
    </location>
</feature>
<dbReference type="GO" id="GO:0008237">
    <property type="term" value="F:metallopeptidase activity"/>
    <property type="evidence" value="ECO:0007669"/>
    <property type="project" value="InterPro"/>
</dbReference>
<dbReference type="OrthoDB" id="9776599at2"/>
<evidence type="ECO:0000259" key="3">
    <source>
        <dbReference type="Pfam" id="PF17162"/>
    </source>
</evidence>
<keyword evidence="5" id="KW-1185">Reference proteome</keyword>
<name>A0A1V9FS19_9BACT</name>
<dbReference type="AlphaFoldDB" id="A0A1V9FS19"/>
<dbReference type="PANTHER" id="PTHR38478:SF1">
    <property type="entry name" value="ZINC DEPENDENT METALLOPROTEASE DOMAIN LIPOPROTEIN"/>
    <property type="match status" value="1"/>
</dbReference>
<protein>
    <recommendedName>
        <fullName evidence="6">Zinc-dependent metalloprotease</fullName>
    </recommendedName>
</protein>
<dbReference type="InterPro" id="IPR032534">
    <property type="entry name" value="EcxA_zinc-bd"/>
</dbReference>
<feature type="domain" description="DUF5118" evidence="3">
    <location>
        <begin position="48"/>
        <end position="96"/>
    </location>
</feature>
<accession>A0A1V9FS19</accession>
<dbReference type="STRING" id="1703345.A3860_05270"/>
<dbReference type="PANTHER" id="PTHR38478">
    <property type="entry name" value="PEPTIDASE M1A AND M12B"/>
    <property type="match status" value="1"/>
</dbReference>
<reference evidence="4 5" key="1">
    <citation type="submission" date="2016-03" db="EMBL/GenBank/DDBJ databases">
        <title>Niastella vici sp. nov., isolated from farmland soil.</title>
        <authorList>
            <person name="Chen L."/>
            <person name="Wang D."/>
            <person name="Yang S."/>
            <person name="Wang G."/>
        </authorList>
    </citation>
    <scope>NUCLEOTIDE SEQUENCE [LARGE SCALE GENOMIC DNA]</scope>
    <source>
        <strain evidence="4 5">DJ57</strain>
    </source>
</reference>
<evidence type="ECO:0008006" key="6">
    <source>
        <dbReference type="Google" id="ProtNLM"/>
    </source>
</evidence>
<dbReference type="Pfam" id="PF17148">
    <property type="entry name" value="DUF5117"/>
    <property type="match status" value="1"/>
</dbReference>
<dbReference type="CDD" id="cd04276">
    <property type="entry name" value="ZnMc_MMP_like_2"/>
    <property type="match status" value="1"/>
</dbReference>
<dbReference type="Gene3D" id="3.40.390.10">
    <property type="entry name" value="Collagenase (Catalytic Domain)"/>
    <property type="match status" value="1"/>
</dbReference>
<organism evidence="4 5">
    <name type="scientific">Niastella vici</name>
    <dbReference type="NCBI Taxonomy" id="1703345"/>
    <lineage>
        <taxon>Bacteria</taxon>
        <taxon>Pseudomonadati</taxon>
        <taxon>Bacteroidota</taxon>
        <taxon>Chitinophagia</taxon>
        <taxon>Chitinophagales</taxon>
        <taxon>Chitinophagaceae</taxon>
        <taxon>Niastella</taxon>
    </lineage>
</organism>
<feature type="domain" description="DUF5117" evidence="2">
    <location>
        <begin position="110"/>
        <end position="298"/>
    </location>
</feature>
<dbReference type="RefSeq" id="WP_081151448.1">
    <property type="nucleotide sequence ID" value="NZ_LVYD01000058.1"/>
</dbReference>